<protein>
    <recommendedName>
        <fullName evidence="4">Frag1/DRAM/Sfk1 family-domain-containing protein</fullName>
    </recommendedName>
</protein>
<feature type="transmembrane region" description="Helical" evidence="1">
    <location>
        <begin position="175"/>
        <end position="197"/>
    </location>
</feature>
<evidence type="ECO:0008006" key="4">
    <source>
        <dbReference type="Google" id="ProtNLM"/>
    </source>
</evidence>
<gene>
    <name evidence="2" type="ORF">BDQ12DRAFT_750907</name>
</gene>
<feature type="transmembrane region" description="Helical" evidence="1">
    <location>
        <begin position="218"/>
        <end position="244"/>
    </location>
</feature>
<keyword evidence="1" id="KW-0812">Transmembrane</keyword>
<dbReference type="OrthoDB" id="3250682at2759"/>
<feature type="transmembrane region" description="Helical" evidence="1">
    <location>
        <begin position="55"/>
        <end position="83"/>
    </location>
</feature>
<accession>A0A5C3M8E8</accession>
<feature type="non-terminal residue" evidence="2">
    <location>
        <position position="1"/>
    </location>
</feature>
<organism evidence="2 3">
    <name type="scientific">Crucibulum laeve</name>
    <dbReference type="NCBI Taxonomy" id="68775"/>
    <lineage>
        <taxon>Eukaryota</taxon>
        <taxon>Fungi</taxon>
        <taxon>Dikarya</taxon>
        <taxon>Basidiomycota</taxon>
        <taxon>Agaricomycotina</taxon>
        <taxon>Agaricomycetes</taxon>
        <taxon>Agaricomycetidae</taxon>
        <taxon>Agaricales</taxon>
        <taxon>Agaricineae</taxon>
        <taxon>Nidulariaceae</taxon>
        <taxon>Crucibulum</taxon>
    </lineage>
</organism>
<feature type="transmembrane region" description="Helical" evidence="1">
    <location>
        <begin position="142"/>
        <end position="163"/>
    </location>
</feature>
<keyword evidence="3" id="KW-1185">Reference proteome</keyword>
<dbReference type="Proteomes" id="UP000308652">
    <property type="component" value="Unassembled WGS sequence"/>
</dbReference>
<keyword evidence="1" id="KW-1133">Transmembrane helix</keyword>
<evidence type="ECO:0000313" key="3">
    <source>
        <dbReference type="Proteomes" id="UP000308652"/>
    </source>
</evidence>
<proteinExistence type="predicted"/>
<dbReference type="STRING" id="68775.A0A5C3M8E8"/>
<name>A0A5C3M8E8_9AGAR</name>
<dbReference type="EMBL" id="ML213608">
    <property type="protein sequence ID" value="TFK37421.1"/>
    <property type="molecule type" value="Genomic_DNA"/>
</dbReference>
<sequence length="328" mass="36608">LSLVTISLATVCVQGCLYGLFLVLFGASLYALILRQRSFSTQPKTLRDSSSLRHLILSSILIFTAVTVHIIFIFIRLFQAFVWYKNGSAPLEFYADLAQPTEVAKTFIIATTVVIADAMIVRLACLPSRIYRLWIVWSYSKAIIVFPIFTLFGAAVCGIGITYQITQYKRGENVFISQAGHWITSLCVSMLCTNIYTCITGRIMKINQQSTRHGDESLTSVVAIIIESAAIYTTWTIFFFISYLSKSKLQFIAGDVWSMISGISFMLINVRVGLGWAQSGRNEAMTQTSVSEFIGIKSSSENSCSDGDTMKNPTKERSVRILELTEFQ</sequence>
<evidence type="ECO:0000256" key="1">
    <source>
        <dbReference type="SAM" id="Phobius"/>
    </source>
</evidence>
<feature type="transmembrane region" description="Helical" evidence="1">
    <location>
        <begin position="256"/>
        <end position="277"/>
    </location>
</feature>
<feature type="transmembrane region" description="Helical" evidence="1">
    <location>
        <begin position="103"/>
        <end position="121"/>
    </location>
</feature>
<dbReference type="AlphaFoldDB" id="A0A5C3M8E8"/>
<feature type="transmembrane region" description="Helical" evidence="1">
    <location>
        <begin position="6"/>
        <end position="34"/>
    </location>
</feature>
<evidence type="ECO:0000313" key="2">
    <source>
        <dbReference type="EMBL" id="TFK37421.1"/>
    </source>
</evidence>
<reference evidence="2 3" key="1">
    <citation type="journal article" date="2019" name="Nat. Ecol. Evol.">
        <title>Megaphylogeny resolves global patterns of mushroom evolution.</title>
        <authorList>
            <person name="Varga T."/>
            <person name="Krizsan K."/>
            <person name="Foldi C."/>
            <person name="Dima B."/>
            <person name="Sanchez-Garcia M."/>
            <person name="Sanchez-Ramirez S."/>
            <person name="Szollosi G.J."/>
            <person name="Szarkandi J.G."/>
            <person name="Papp V."/>
            <person name="Albert L."/>
            <person name="Andreopoulos W."/>
            <person name="Angelini C."/>
            <person name="Antonin V."/>
            <person name="Barry K.W."/>
            <person name="Bougher N.L."/>
            <person name="Buchanan P."/>
            <person name="Buyck B."/>
            <person name="Bense V."/>
            <person name="Catcheside P."/>
            <person name="Chovatia M."/>
            <person name="Cooper J."/>
            <person name="Damon W."/>
            <person name="Desjardin D."/>
            <person name="Finy P."/>
            <person name="Geml J."/>
            <person name="Haridas S."/>
            <person name="Hughes K."/>
            <person name="Justo A."/>
            <person name="Karasinski D."/>
            <person name="Kautmanova I."/>
            <person name="Kiss B."/>
            <person name="Kocsube S."/>
            <person name="Kotiranta H."/>
            <person name="LaButti K.M."/>
            <person name="Lechner B.E."/>
            <person name="Liimatainen K."/>
            <person name="Lipzen A."/>
            <person name="Lukacs Z."/>
            <person name="Mihaltcheva S."/>
            <person name="Morgado L.N."/>
            <person name="Niskanen T."/>
            <person name="Noordeloos M.E."/>
            <person name="Ohm R.A."/>
            <person name="Ortiz-Santana B."/>
            <person name="Ovrebo C."/>
            <person name="Racz N."/>
            <person name="Riley R."/>
            <person name="Savchenko A."/>
            <person name="Shiryaev A."/>
            <person name="Soop K."/>
            <person name="Spirin V."/>
            <person name="Szebenyi C."/>
            <person name="Tomsovsky M."/>
            <person name="Tulloss R.E."/>
            <person name="Uehling J."/>
            <person name="Grigoriev I.V."/>
            <person name="Vagvolgyi C."/>
            <person name="Papp T."/>
            <person name="Martin F.M."/>
            <person name="Miettinen O."/>
            <person name="Hibbett D.S."/>
            <person name="Nagy L.G."/>
        </authorList>
    </citation>
    <scope>NUCLEOTIDE SEQUENCE [LARGE SCALE GENOMIC DNA]</scope>
    <source>
        <strain evidence="2 3">CBS 166.37</strain>
    </source>
</reference>
<keyword evidence="1" id="KW-0472">Membrane</keyword>